<accession>A0A3B1DYL5</accession>
<reference evidence="1" key="1">
    <citation type="submission" date="2018-06" db="EMBL/GenBank/DDBJ databases">
        <authorList>
            <person name="Zhirakovskaya E."/>
        </authorList>
    </citation>
    <scope>NUCLEOTIDE SEQUENCE</scope>
</reference>
<sequence>MQRTTVHLTTDSGSLTLHPRALICAAGSGNEALLAQLDLTSAIPMQRRPLHMTVARLSEPGSSAESGGLPLLFAHCVSLSDKPRATITTPIDALGRPVWLIGGQLAETGTTRSPHDQIAATKAELTKILPWLDLTRLEFTTFRIDRAEGAHPDSRRPDTPVVRREGSVIACWPTKLVLAPLAAAEILTHLRALGLAPLPPDDAAISPSALPCAHFPFSICPPGLAAPPWDREDALWH</sequence>
<dbReference type="EMBL" id="UOGK01000428">
    <property type="protein sequence ID" value="VAX40670.1"/>
    <property type="molecule type" value="Genomic_DNA"/>
</dbReference>
<protein>
    <recommendedName>
        <fullName evidence="2">FAD dependent oxidoreductase domain-containing protein</fullName>
    </recommendedName>
</protein>
<name>A0A3B1DYL5_9ZZZZ</name>
<dbReference type="AlphaFoldDB" id="A0A3B1DYL5"/>
<gene>
    <name evidence="1" type="ORF">MNBD_PLANCTO03-854</name>
</gene>
<evidence type="ECO:0008006" key="2">
    <source>
        <dbReference type="Google" id="ProtNLM"/>
    </source>
</evidence>
<proteinExistence type="predicted"/>
<organism evidence="1">
    <name type="scientific">hydrothermal vent metagenome</name>
    <dbReference type="NCBI Taxonomy" id="652676"/>
    <lineage>
        <taxon>unclassified sequences</taxon>
        <taxon>metagenomes</taxon>
        <taxon>ecological metagenomes</taxon>
    </lineage>
</organism>
<evidence type="ECO:0000313" key="1">
    <source>
        <dbReference type="EMBL" id="VAX40670.1"/>
    </source>
</evidence>